<reference evidence="3" key="1">
    <citation type="journal article" date="2019" name="Int. J. Syst. Evol. Microbiol.">
        <title>The Global Catalogue of Microorganisms (GCM) 10K type strain sequencing project: providing services to taxonomists for standard genome sequencing and annotation.</title>
        <authorList>
            <consortium name="The Broad Institute Genomics Platform"/>
            <consortium name="The Broad Institute Genome Sequencing Center for Infectious Disease"/>
            <person name="Wu L."/>
            <person name="Ma J."/>
        </authorList>
    </citation>
    <scope>NUCLEOTIDE SEQUENCE [LARGE SCALE GENOMIC DNA]</scope>
    <source>
        <strain evidence="3">CGMCC 1.15399</strain>
    </source>
</reference>
<name>A0ABW4GBK1_9ACTN</name>
<dbReference type="InterPro" id="IPR013830">
    <property type="entry name" value="SGNH_hydro"/>
</dbReference>
<organism evidence="2 3">
    <name type="scientific">Nonomuraea guangzhouensis</name>
    <dbReference type="NCBI Taxonomy" id="1291555"/>
    <lineage>
        <taxon>Bacteria</taxon>
        <taxon>Bacillati</taxon>
        <taxon>Actinomycetota</taxon>
        <taxon>Actinomycetes</taxon>
        <taxon>Streptosporangiales</taxon>
        <taxon>Streptosporangiaceae</taxon>
        <taxon>Nonomuraea</taxon>
    </lineage>
</organism>
<dbReference type="InterPro" id="IPR051532">
    <property type="entry name" value="Ester_Hydrolysis_Enzymes"/>
</dbReference>
<evidence type="ECO:0000259" key="1">
    <source>
        <dbReference type="Pfam" id="PF13472"/>
    </source>
</evidence>
<feature type="domain" description="SGNH hydrolase-type esterase" evidence="1">
    <location>
        <begin position="5"/>
        <end position="167"/>
    </location>
</feature>
<accession>A0ABW4GBK1</accession>
<sequence length="233" mass="25463">MKVICVGDSITRGQVSGNYVKLLESRLTGDTVLNAGVNYDVSAHVLDRLSEVVDQDPDVVTVLIGTNDATATLGEQTAQKLRNRWKLTEDPTLDGYAANLAAIAARLKDETRARIALISPPVLGEDLDSVALRRTSEFGEIVRKVAAEQFVTYLPLNEQMVEYLEKTEHAPRVHYRPDSLLAPTAAMQHFFLGRGFDSIAKSRGLLLTTDTVHLNSRGAGMIADLIEGFVRAS</sequence>
<dbReference type="PANTHER" id="PTHR30383">
    <property type="entry name" value="THIOESTERASE 1/PROTEASE 1/LYSOPHOSPHOLIPASE L1"/>
    <property type="match status" value="1"/>
</dbReference>
<dbReference type="Proteomes" id="UP001597097">
    <property type="component" value="Unassembled WGS sequence"/>
</dbReference>
<evidence type="ECO:0000313" key="3">
    <source>
        <dbReference type="Proteomes" id="UP001597097"/>
    </source>
</evidence>
<keyword evidence="3" id="KW-1185">Reference proteome</keyword>
<proteinExistence type="predicted"/>
<evidence type="ECO:0000313" key="2">
    <source>
        <dbReference type="EMBL" id="MFD1540170.1"/>
    </source>
</evidence>
<dbReference type="GO" id="GO:0016787">
    <property type="term" value="F:hydrolase activity"/>
    <property type="evidence" value="ECO:0007669"/>
    <property type="project" value="UniProtKB-KW"/>
</dbReference>
<dbReference type="RefSeq" id="WP_219526646.1">
    <property type="nucleotide sequence ID" value="NZ_JAHKRM010000001.1"/>
</dbReference>
<dbReference type="EMBL" id="JBHUCM010000019">
    <property type="protein sequence ID" value="MFD1540170.1"/>
    <property type="molecule type" value="Genomic_DNA"/>
</dbReference>
<comment type="caution">
    <text evidence="2">The sequence shown here is derived from an EMBL/GenBank/DDBJ whole genome shotgun (WGS) entry which is preliminary data.</text>
</comment>
<dbReference type="Pfam" id="PF13472">
    <property type="entry name" value="Lipase_GDSL_2"/>
    <property type="match status" value="1"/>
</dbReference>
<protein>
    <submittedName>
        <fullName evidence="2">SGNH/GDSL hydrolase family protein</fullName>
    </submittedName>
</protein>
<keyword evidence="2" id="KW-0378">Hydrolase</keyword>
<gene>
    <name evidence="2" type="ORF">ACFSJ0_24160</name>
</gene>